<dbReference type="PATRIC" id="fig|1217721.7.peg.785"/>
<dbReference type="Proteomes" id="UP000027987">
    <property type="component" value="Chromosome"/>
</dbReference>
<evidence type="ECO:0000313" key="9">
    <source>
        <dbReference type="EMBL" id="AIF46435.1"/>
    </source>
</evidence>
<name>A0A075JXW9_9GAMM</name>
<dbReference type="RefSeq" id="WP_026033874.1">
    <property type="nucleotide sequence ID" value="NZ_ALOY01000145.1"/>
</dbReference>
<dbReference type="HOGENOM" id="CLU_053947_2_1_6"/>
<evidence type="ECO:0000313" key="10">
    <source>
        <dbReference type="Proteomes" id="UP000027987"/>
    </source>
</evidence>
<evidence type="ECO:0000256" key="3">
    <source>
        <dbReference type="ARBA" id="ARBA00004961"/>
    </source>
</evidence>
<evidence type="ECO:0000256" key="6">
    <source>
        <dbReference type="ARBA" id="ARBA00020337"/>
    </source>
</evidence>
<dbReference type="STRING" id="1217721.HY57_03750"/>
<dbReference type="KEGG" id="dja:HY57_03750"/>
<dbReference type="EMBL" id="CP008884">
    <property type="protein sequence ID" value="AIF46435.1"/>
    <property type="molecule type" value="Genomic_DNA"/>
</dbReference>
<dbReference type="AlphaFoldDB" id="A0A075JXW9"/>
<evidence type="ECO:0000256" key="7">
    <source>
        <dbReference type="RuleBase" id="RU365095"/>
    </source>
</evidence>
<dbReference type="PANTHER" id="PTHR11054">
    <property type="entry name" value="6-PHOSPHOGLUCONOLACTONASE"/>
    <property type="match status" value="1"/>
</dbReference>
<organism evidence="9 10">
    <name type="scientific">Dyella japonica A8</name>
    <dbReference type="NCBI Taxonomy" id="1217721"/>
    <lineage>
        <taxon>Bacteria</taxon>
        <taxon>Pseudomonadati</taxon>
        <taxon>Pseudomonadota</taxon>
        <taxon>Gammaproteobacteria</taxon>
        <taxon>Lysobacterales</taxon>
        <taxon>Rhodanobacteraceae</taxon>
        <taxon>Dyella</taxon>
    </lineage>
</organism>
<comment type="function">
    <text evidence="2 7">Hydrolysis of 6-phosphogluconolactone to 6-phosphogluconate.</text>
</comment>
<dbReference type="OrthoDB" id="9810967at2"/>
<dbReference type="InterPro" id="IPR006148">
    <property type="entry name" value="Glc/Gal-6P_isomerase"/>
</dbReference>
<dbReference type="GO" id="GO:0006098">
    <property type="term" value="P:pentose-phosphate shunt"/>
    <property type="evidence" value="ECO:0007669"/>
    <property type="project" value="UniProtKB-UniPathway"/>
</dbReference>
<dbReference type="GO" id="GO:0017057">
    <property type="term" value="F:6-phosphogluconolactonase activity"/>
    <property type="evidence" value="ECO:0007669"/>
    <property type="project" value="UniProtKB-UniRule"/>
</dbReference>
<evidence type="ECO:0000256" key="2">
    <source>
        <dbReference type="ARBA" id="ARBA00002681"/>
    </source>
</evidence>
<proteinExistence type="inferred from homology"/>
<dbReference type="InterPro" id="IPR039104">
    <property type="entry name" value="6PGL"/>
</dbReference>
<evidence type="ECO:0000256" key="1">
    <source>
        <dbReference type="ARBA" id="ARBA00000832"/>
    </source>
</evidence>
<feature type="domain" description="Glucosamine/galactosamine-6-phosphate isomerase" evidence="8">
    <location>
        <begin position="15"/>
        <end position="226"/>
    </location>
</feature>
<dbReference type="CDD" id="cd01400">
    <property type="entry name" value="6PGL"/>
    <property type="match status" value="1"/>
</dbReference>
<keyword evidence="7" id="KW-0378">Hydrolase</keyword>
<evidence type="ECO:0000259" key="8">
    <source>
        <dbReference type="Pfam" id="PF01182"/>
    </source>
</evidence>
<dbReference type="PANTHER" id="PTHR11054:SF0">
    <property type="entry name" value="6-PHOSPHOGLUCONOLACTONASE"/>
    <property type="match status" value="1"/>
</dbReference>
<dbReference type="UniPathway" id="UPA00115">
    <property type="reaction ID" value="UER00409"/>
</dbReference>
<accession>A0A075JXW9</accession>
<dbReference type="Gene3D" id="3.40.50.1360">
    <property type="match status" value="1"/>
</dbReference>
<comment type="pathway">
    <text evidence="3 7">Carbohydrate degradation; pentose phosphate pathway; D-ribulose 5-phosphate from D-glucose 6-phosphate (oxidative stage): step 2/3.</text>
</comment>
<evidence type="ECO:0000256" key="5">
    <source>
        <dbReference type="ARBA" id="ARBA00013198"/>
    </source>
</evidence>
<gene>
    <name evidence="7" type="primary">pgl</name>
    <name evidence="9" type="ORF">HY57_03750</name>
</gene>
<comment type="similarity">
    <text evidence="4 7">Belongs to the glucosamine/galactosamine-6-phosphate isomerase family. 6-phosphogluconolactonase subfamily.</text>
</comment>
<protein>
    <recommendedName>
        <fullName evidence="6 7">6-phosphogluconolactonase</fullName>
        <shortName evidence="7">6PGL</shortName>
        <ecNumber evidence="5 7">3.1.1.31</ecNumber>
    </recommendedName>
</protein>
<evidence type="ECO:0000256" key="4">
    <source>
        <dbReference type="ARBA" id="ARBA00010662"/>
    </source>
</evidence>
<comment type="catalytic activity">
    <reaction evidence="1 7">
        <text>6-phospho-D-glucono-1,5-lactone + H2O = 6-phospho-D-gluconate + H(+)</text>
        <dbReference type="Rhea" id="RHEA:12556"/>
        <dbReference type="ChEBI" id="CHEBI:15377"/>
        <dbReference type="ChEBI" id="CHEBI:15378"/>
        <dbReference type="ChEBI" id="CHEBI:57955"/>
        <dbReference type="ChEBI" id="CHEBI:58759"/>
        <dbReference type="EC" id="3.1.1.31"/>
    </reaction>
</comment>
<dbReference type="InterPro" id="IPR037171">
    <property type="entry name" value="NagB/RpiA_transferase-like"/>
</dbReference>
<dbReference type="SUPFAM" id="SSF100950">
    <property type="entry name" value="NagB/RpiA/CoA transferase-like"/>
    <property type="match status" value="1"/>
</dbReference>
<dbReference type="GO" id="GO:0005975">
    <property type="term" value="P:carbohydrate metabolic process"/>
    <property type="evidence" value="ECO:0007669"/>
    <property type="project" value="UniProtKB-UniRule"/>
</dbReference>
<reference evidence="9 10" key="1">
    <citation type="submission" date="2014-07" db="EMBL/GenBank/DDBJ databases">
        <title>Complete Genome Sequence of Dyella japonica Strain A8 Isolated from Malaysian Tropical Soil.</title>
        <authorList>
            <person name="Hui R.K.H."/>
            <person name="Chen J.-W."/>
            <person name="Chan K.-G."/>
            <person name="Leung F.C.C."/>
        </authorList>
    </citation>
    <scope>NUCLEOTIDE SEQUENCE [LARGE SCALE GENOMIC DNA]</scope>
    <source>
        <strain evidence="9 10">A8</strain>
    </source>
</reference>
<dbReference type="Pfam" id="PF01182">
    <property type="entry name" value="Glucosamine_iso"/>
    <property type="match status" value="1"/>
</dbReference>
<sequence>MPDTLNVTTHSFTDCDALAIALAERVAERLREAIAERGHALLAVSGGSTPRHFFEKLSREALDWSKVQVTLVDERWVPESNERSNAAMVKTLLLQHEASTAQFVPLYTDAPTPEAGLATVRTRMASLALPFDAVVLGMGNDGHTASFFPGGDRLPEALDLNNVARVLPMRAAGAGEPRITFTLPALLDTRALFLHIEGEAKRQLLADARMGLGEAANFPVRAVLVQQRVPVAVYWCP</sequence>
<dbReference type="NCBIfam" id="TIGR01198">
    <property type="entry name" value="pgl"/>
    <property type="match status" value="1"/>
</dbReference>
<dbReference type="EC" id="3.1.1.31" evidence="5 7"/>
<dbReference type="InterPro" id="IPR005900">
    <property type="entry name" value="6-phosphogluconolactonase_DevB"/>
</dbReference>
<keyword evidence="10" id="KW-1185">Reference proteome</keyword>